<dbReference type="Proteomes" id="UP000660862">
    <property type="component" value="Unassembled WGS sequence"/>
</dbReference>
<gene>
    <name evidence="1" type="ORF">GCM10007415_00150</name>
</gene>
<reference evidence="1" key="2">
    <citation type="submission" date="2020-09" db="EMBL/GenBank/DDBJ databases">
        <authorList>
            <person name="Sun Q."/>
            <person name="Zhou Y."/>
        </authorList>
    </citation>
    <scope>NUCLEOTIDE SEQUENCE</scope>
    <source>
        <strain evidence="1">CGMCC 1.12195</strain>
    </source>
</reference>
<protein>
    <submittedName>
        <fullName evidence="1">Uncharacterized protein</fullName>
    </submittedName>
</protein>
<dbReference type="EMBL" id="BMER01000001">
    <property type="protein sequence ID" value="GGG72836.1"/>
    <property type="molecule type" value="Genomic_DNA"/>
</dbReference>
<reference evidence="1" key="1">
    <citation type="journal article" date="2014" name="Int. J. Syst. Evol. Microbiol.">
        <title>Complete genome sequence of Corynebacterium casei LMG S-19264T (=DSM 44701T), isolated from a smear-ripened cheese.</title>
        <authorList>
            <consortium name="US DOE Joint Genome Institute (JGI-PGF)"/>
            <person name="Walter F."/>
            <person name="Albersmeier A."/>
            <person name="Kalinowski J."/>
            <person name="Ruckert C."/>
        </authorList>
    </citation>
    <scope>NUCLEOTIDE SEQUENCE</scope>
    <source>
        <strain evidence="1">CGMCC 1.12195</strain>
    </source>
</reference>
<organism evidence="1 2">
    <name type="scientific">Parapedobacter pyrenivorans</name>
    <dbReference type="NCBI Taxonomy" id="1305674"/>
    <lineage>
        <taxon>Bacteria</taxon>
        <taxon>Pseudomonadati</taxon>
        <taxon>Bacteroidota</taxon>
        <taxon>Sphingobacteriia</taxon>
        <taxon>Sphingobacteriales</taxon>
        <taxon>Sphingobacteriaceae</taxon>
        <taxon>Parapedobacter</taxon>
    </lineage>
</organism>
<proteinExistence type="predicted"/>
<accession>A0A917HAQ9</accession>
<keyword evidence="2" id="KW-1185">Reference proteome</keyword>
<comment type="caution">
    <text evidence="1">The sequence shown here is derived from an EMBL/GenBank/DDBJ whole genome shotgun (WGS) entry which is preliminary data.</text>
</comment>
<sequence>MISAKLLKLCYCHRHEVLAAFSNQGESVYRADAWGRGTLKIIHACSDRIQVTIFKVTSGGQIGSQIFLLFNANFNAILKNKCG</sequence>
<name>A0A917HAQ9_9SPHI</name>
<evidence type="ECO:0000313" key="2">
    <source>
        <dbReference type="Proteomes" id="UP000660862"/>
    </source>
</evidence>
<evidence type="ECO:0000313" key="1">
    <source>
        <dbReference type="EMBL" id="GGG72836.1"/>
    </source>
</evidence>
<dbReference type="AlphaFoldDB" id="A0A917HAQ9"/>